<name>A0A382S5U7_9ZZZZ</name>
<accession>A0A382S5U7</accession>
<feature type="non-terminal residue" evidence="1">
    <location>
        <position position="43"/>
    </location>
</feature>
<gene>
    <name evidence="1" type="ORF">METZ01_LOCUS358114</name>
</gene>
<reference evidence="1" key="1">
    <citation type="submission" date="2018-05" db="EMBL/GenBank/DDBJ databases">
        <authorList>
            <person name="Lanie J.A."/>
            <person name="Ng W.-L."/>
            <person name="Kazmierczak K.M."/>
            <person name="Andrzejewski T.M."/>
            <person name="Davidsen T.M."/>
            <person name="Wayne K.J."/>
            <person name="Tettelin H."/>
            <person name="Glass J.I."/>
            <person name="Rusch D."/>
            <person name="Podicherti R."/>
            <person name="Tsui H.-C.T."/>
            <person name="Winkler M.E."/>
        </authorList>
    </citation>
    <scope>NUCLEOTIDE SEQUENCE</scope>
</reference>
<protein>
    <submittedName>
        <fullName evidence="1">Uncharacterized protein</fullName>
    </submittedName>
</protein>
<evidence type="ECO:0000313" key="1">
    <source>
        <dbReference type="EMBL" id="SVD05260.1"/>
    </source>
</evidence>
<organism evidence="1">
    <name type="scientific">marine metagenome</name>
    <dbReference type="NCBI Taxonomy" id="408172"/>
    <lineage>
        <taxon>unclassified sequences</taxon>
        <taxon>metagenomes</taxon>
        <taxon>ecological metagenomes</taxon>
    </lineage>
</organism>
<sequence length="43" mass="4883">MIFCQPYNSLFGKNKIAFFALNANILVLKVVAWAQWRGTVPIV</sequence>
<dbReference type="EMBL" id="UINC01126649">
    <property type="protein sequence ID" value="SVD05260.1"/>
    <property type="molecule type" value="Genomic_DNA"/>
</dbReference>
<dbReference type="AlphaFoldDB" id="A0A382S5U7"/>
<proteinExistence type="predicted"/>